<comment type="similarity">
    <text evidence="1 5">Belongs to the class-III pyridoxal-phosphate-dependent aminotransferase family.</text>
</comment>
<dbReference type="RefSeq" id="WP_074255070.1">
    <property type="nucleotide sequence ID" value="NZ_FSRL01000001.1"/>
</dbReference>
<dbReference type="PANTHER" id="PTHR43094:SF1">
    <property type="entry name" value="AMINOTRANSFERASE CLASS-III"/>
    <property type="match status" value="1"/>
</dbReference>
<sequence length="453" mass="49483">MTDSSSDTKDIHRADRHFLHPWEDVTAIGETPRTVLTDSEDIYVTDSDGKRMIDGPGGMWCVNVGHGREEIIEACAAQMRRLSYFSPWSMASDVAANLARRLAALAPGDLNNVFFTTGGSTAVDSALRFAFFYNNCLGRPEKKHIISRVNAYHGSTYLTASCSGKMREKAEMDMIEDHIHFLSCPKPKDRPAGQSLEAFRDEKVAELEAMILSVGPEKVAAFIAEPVMASGGVIVQPEGYLAACAEVCARHDVLFIADEVVTSFGRLGHYFASESVFGVQPDMLTTAKGLTSGYQPLGALFISDRLIAEITAATNEGKGFTSGFTYSGHPVACAAAMANLDIFERDGLLEHVRRIAPYFERALRSLSDIPVISDIRVMGLMAGIECELDPANPDEDRDMAFAARVDAACQRHGLLLRPVYNACVMSPPLIITETQIDDMVRILRRGFEEALAA</sequence>
<evidence type="ECO:0000256" key="4">
    <source>
        <dbReference type="ARBA" id="ARBA00022898"/>
    </source>
</evidence>
<keyword evidence="7" id="KW-1185">Reference proteome</keyword>
<evidence type="ECO:0000256" key="5">
    <source>
        <dbReference type="RuleBase" id="RU003560"/>
    </source>
</evidence>
<evidence type="ECO:0000256" key="2">
    <source>
        <dbReference type="ARBA" id="ARBA00022576"/>
    </source>
</evidence>
<dbReference type="GO" id="GO:0005829">
    <property type="term" value="C:cytosol"/>
    <property type="evidence" value="ECO:0007669"/>
    <property type="project" value="TreeGrafter"/>
</dbReference>
<dbReference type="InterPro" id="IPR015421">
    <property type="entry name" value="PyrdxlP-dep_Trfase_major"/>
</dbReference>
<dbReference type="Proteomes" id="UP000184932">
    <property type="component" value="Unassembled WGS sequence"/>
</dbReference>
<accession>A0A1N6EMX0</accession>
<dbReference type="FunFam" id="3.40.640.10:FF:000014">
    <property type="entry name" value="Adenosylmethionine-8-amino-7-oxononanoate aminotransferase, probable"/>
    <property type="match status" value="1"/>
</dbReference>
<dbReference type="OrthoDB" id="9801834at2"/>
<organism evidence="6 7">
    <name type="scientific">Vannielia litorea</name>
    <dbReference type="NCBI Taxonomy" id="1217970"/>
    <lineage>
        <taxon>Bacteria</taxon>
        <taxon>Pseudomonadati</taxon>
        <taxon>Pseudomonadota</taxon>
        <taxon>Alphaproteobacteria</taxon>
        <taxon>Rhodobacterales</taxon>
        <taxon>Paracoccaceae</taxon>
        <taxon>Vannielia</taxon>
    </lineage>
</organism>
<dbReference type="AlphaFoldDB" id="A0A1N6EMX0"/>
<protein>
    <submittedName>
        <fullName evidence="6">Adenosylmethionine-8-amino-7-oxononanoate aminotransferase</fullName>
    </submittedName>
</protein>
<dbReference type="Pfam" id="PF00202">
    <property type="entry name" value="Aminotran_3"/>
    <property type="match status" value="1"/>
</dbReference>
<name>A0A1N6EMX0_9RHOB</name>
<dbReference type="CDD" id="cd00610">
    <property type="entry name" value="OAT_like"/>
    <property type="match status" value="1"/>
</dbReference>
<evidence type="ECO:0000256" key="3">
    <source>
        <dbReference type="ARBA" id="ARBA00022679"/>
    </source>
</evidence>
<reference evidence="7" key="1">
    <citation type="submission" date="2016-11" db="EMBL/GenBank/DDBJ databases">
        <authorList>
            <person name="Varghese N."/>
            <person name="Submissions S."/>
        </authorList>
    </citation>
    <scope>NUCLEOTIDE SEQUENCE [LARGE SCALE GENOMIC DNA]</scope>
    <source>
        <strain evidence="7">DSM 29440</strain>
    </source>
</reference>
<dbReference type="NCBIfam" id="NF005447">
    <property type="entry name" value="PRK07036.1"/>
    <property type="match status" value="1"/>
</dbReference>
<gene>
    <name evidence="6" type="ORF">SAMN05444002_0952</name>
</gene>
<dbReference type="EMBL" id="FSRL01000001">
    <property type="protein sequence ID" value="SIN84449.1"/>
    <property type="molecule type" value="Genomic_DNA"/>
</dbReference>
<evidence type="ECO:0000313" key="7">
    <source>
        <dbReference type="Proteomes" id="UP000184932"/>
    </source>
</evidence>
<keyword evidence="2 6" id="KW-0032">Aminotransferase</keyword>
<dbReference type="GO" id="GO:0008483">
    <property type="term" value="F:transaminase activity"/>
    <property type="evidence" value="ECO:0007669"/>
    <property type="project" value="UniProtKB-KW"/>
</dbReference>
<dbReference type="Gene3D" id="3.90.1150.10">
    <property type="entry name" value="Aspartate Aminotransferase, domain 1"/>
    <property type="match status" value="1"/>
</dbReference>
<dbReference type="PIRSF" id="PIRSF000521">
    <property type="entry name" value="Transaminase_4ab_Lys_Orn"/>
    <property type="match status" value="1"/>
</dbReference>
<keyword evidence="3 6" id="KW-0808">Transferase</keyword>
<evidence type="ECO:0000313" key="6">
    <source>
        <dbReference type="EMBL" id="SIN84449.1"/>
    </source>
</evidence>
<dbReference type="Gene3D" id="3.40.640.10">
    <property type="entry name" value="Type I PLP-dependent aspartate aminotransferase-like (Major domain)"/>
    <property type="match status" value="1"/>
</dbReference>
<dbReference type="PANTHER" id="PTHR43094">
    <property type="entry name" value="AMINOTRANSFERASE"/>
    <property type="match status" value="1"/>
</dbReference>
<dbReference type="STRING" id="1217970.SAMN05444002_0952"/>
<dbReference type="InterPro" id="IPR015422">
    <property type="entry name" value="PyrdxlP-dep_Trfase_small"/>
</dbReference>
<proteinExistence type="inferred from homology"/>
<dbReference type="InterPro" id="IPR015424">
    <property type="entry name" value="PyrdxlP-dep_Trfase"/>
</dbReference>
<dbReference type="SUPFAM" id="SSF53383">
    <property type="entry name" value="PLP-dependent transferases"/>
    <property type="match status" value="1"/>
</dbReference>
<dbReference type="GO" id="GO:0030170">
    <property type="term" value="F:pyridoxal phosphate binding"/>
    <property type="evidence" value="ECO:0007669"/>
    <property type="project" value="InterPro"/>
</dbReference>
<evidence type="ECO:0000256" key="1">
    <source>
        <dbReference type="ARBA" id="ARBA00008954"/>
    </source>
</evidence>
<dbReference type="InterPro" id="IPR005814">
    <property type="entry name" value="Aminotrans_3"/>
</dbReference>
<keyword evidence="4 5" id="KW-0663">Pyridoxal phosphate</keyword>